<feature type="active site" evidence="10">
    <location>
        <position position="16"/>
    </location>
</feature>
<feature type="compositionally biased region" description="Acidic residues" evidence="11">
    <location>
        <begin position="239"/>
        <end position="251"/>
    </location>
</feature>
<feature type="compositionally biased region" description="Basic and acidic residues" evidence="11">
    <location>
        <begin position="198"/>
        <end position="207"/>
    </location>
</feature>
<keyword evidence="7 10" id="KW-0479">Metal-binding</keyword>
<dbReference type="InterPro" id="IPR001353">
    <property type="entry name" value="Proteasome_sua/b"/>
</dbReference>
<dbReference type="GO" id="GO:0009376">
    <property type="term" value="C:HslUV protease complex"/>
    <property type="evidence" value="ECO:0007669"/>
    <property type="project" value="UniProtKB-UniRule"/>
</dbReference>
<proteinExistence type="inferred from homology"/>
<keyword evidence="8 10" id="KW-0378">Hydrolase</keyword>
<evidence type="ECO:0000256" key="6">
    <source>
        <dbReference type="ARBA" id="ARBA00022698"/>
    </source>
</evidence>
<evidence type="ECO:0000256" key="3">
    <source>
        <dbReference type="ARBA" id="ARBA00022490"/>
    </source>
</evidence>
<evidence type="ECO:0000256" key="7">
    <source>
        <dbReference type="ARBA" id="ARBA00022723"/>
    </source>
</evidence>
<dbReference type="GO" id="GO:0046872">
    <property type="term" value="F:metal ion binding"/>
    <property type="evidence" value="ECO:0007669"/>
    <property type="project" value="UniProtKB-KW"/>
</dbReference>
<evidence type="ECO:0000256" key="4">
    <source>
        <dbReference type="ARBA" id="ARBA00022533"/>
    </source>
</evidence>
<evidence type="ECO:0000256" key="11">
    <source>
        <dbReference type="SAM" id="MobiDB-lite"/>
    </source>
</evidence>
<dbReference type="PROSITE" id="PS51476">
    <property type="entry name" value="PROTEASOME_BETA_2"/>
    <property type="match status" value="1"/>
</dbReference>
<sequence length="251" mass="26582">MAFPLYPESGRRLRATTILGVRRDGAVALAGDGQVTQGDVVVKHGARKIRTLYDGQVLAGFAGAVADALTLFTKFEAELKAWDGNLRRASVELAKEWRTDRYLRRLEAQLIVGDPDSLLVLSGEGDVIEPDDGVAAIGSGSPYAIAAAKALLAHTPLDARATVEAAMTIAADICIFTNHRISVESVGRVAGDGVAVEGDREADERELPIGGFVPPTDRGGAEEDEDDDDGRAAAGEREPGDDDDDDREDGE</sequence>
<dbReference type="PANTHER" id="PTHR32194">
    <property type="entry name" value="METALLOPROTEASE TLDD"/>
    <property type="match status" value="1"/>
</dbReference>
<keyword evidence="5 10" id="KW-0645">Protease</keyword>
<feature type="region of interest" description="Disordered" evidence="11">
    <location>
        <begin position="198"/>
        <end position="251"/>
    </location>
</feature>
<name>A0A6J4VQ22_9BACT</name>
<dbReference type="InterPro" id="IPR022281">
    <property type="entry name" value="ATP-dep_Prtase_HsIV_su"/>
</dbReference>
<dbReference type="GO" id="GO:0005839">
    <property type="term" value="C:proteasome core complex"/>
    <property type="evidence" value="ECO:0007669"/>
    <property type="project" value="InterPro"/>
</dbReference>
<feature type="binding site" evidence="10">
    <location>
        <position position="177"/>
    </location>
    <ligand>
        <name>Na(+)</name>
        <dbReference type="ChEBI" id="CHEBI:29101"/>
    </ligand>
</feature>
<dbReference type="Pfam" id="PF00227">
    <property type="entry name" value="Proteasome"/>
    <property type="match status" value="1"/>
</dbReference>
<dbReference type="AlphaFoldDB" id="A0A6J4VQ22"/>
<dbReference type="InterPro" id="IPR029055">
    <property type="entry name" value="Ntn_hydrolases_N"/>
</dbReference>
<comment type="subcellular location">
    <subcellularLocation>
        <location evidence="1 10">Cytoplasm</location>
    </subcellularLocation>
</comment>
<evidence type="ECO:0000256" key="5">
    <source>
        <dbReference type="ARBA" id="ARBA00022670"/>
    </source>
</evidence>
<keyword evidence="3 10" id="KW-0963">Cytoplasm</keyword>
<evidence type="ECO:0000313" key="12">
    <source>
        <dbReference type="EMBL" id="CAA9584493.1"/>
    </source>
</evidence>
<dbReference type="EMBL" id="CADCWL010000247">
    <property type="protein sequence ID" value="CAA9584493.1"/>
    <property type="molecule type" value="Genomic_DNA"/>
</dbReference>
<feature type="binding site" evidence="10">
    <location>
        <position position="174"/>
    </location>
    <ligand>
        <name>Na(+)</name>
        <dbReference type="ChEBI" id="CHEBI:29101"/>
    </ligand>
</feature>
<dbReference type="SUPFAM" id="SSF56235">
    <property type="entry name" value="N-terminal nucleophile aminohydrolases (Ntn hydrolases)"/>
    <property type="match status" value="1"/>
</dbReference>
<gene>
    <name evidence="10" type="primary">hslV</name>
    <name evidence="12" type="ORF">AVDCRST_MAG19-4734</name>
</gene>
<evidence type="ECO:0000256" key="2">
    <source>
        <dbReference type="ARBA" id="ARBA00006053"/>
    </source>
</evidence>
<dbReference type="EC" id="3.4.25.2" evidence="10"/>
<comment type="function">
    <text evidence="10">Protease subunit of a proteasome-like degradation complex believed to be a general protein degrading machinery.</text>
</comment>
<comment type="subunit">
    <text evidence="10">A double ring-shaped homohexamer of HslV is capped on each side by a ring-shaped HslU homohexamer. The assembly of the HslU/HslV complex is dependent on binding of ATP.</text>
</comment>
<reference evidence="12" key="1">
    <citation type="submission" date="2020-02" db="EMBL/GenBank/DDBJ databases">
        <authorList>
            <person name="Meier V. D."/>
        </authorList>
    </citation>
    <scope>NUCLEOTIDE SEQUENCE</scope>
    <source>
        <strain evidence="12">AVDCRST_MAG19</strain>
    </source>
</reference>
<dbReference type="PANTHER" id="PTHR32194:SF0">
    <property type="entry name" value="ATP-DEPENDENT PROTEASE SUBUNIT HSLV"/>
    <property type="match status" value="1"/>
</dbReference>
<dbReference type="Gene3D" id="3.60.20.10">
    <property type="entry name" value="Glutamine Phosphoribosylpyrophosphate, subunit 1, domain 1"/>
    <property type="match status" value="1"/>
</dbReference>
<feature type="binding site" evidence="10">
    <location>
        <position position="171"/>
    </location>
    <ligand>
        <name>Na(+)</name>
        <dbReference type="ChEBI" id="CHEBI:29101"/>
    </ligand>
</feature>
<accession>A0A6J4VQ22</accession>
<organism evidence="12">
    <name type="scientific">uncultured Thermomicrobiales bacterium</name>
    <dbReference type="NCBI Taxonomy" id="1645740"/>
    <lineage>
        <taxon>Bacteria</taxon>
        <taxon>Pseudomonadati</taxon>
        <taxon>Thermomicrobiota</taxon>
        <taxon>Thermomicrobia</taxon>
        <taxon>Thermomicrobiales</taxon>
        <taxon>environmental samples</taxon>
    </lineage>
</organism>
<keyword evidence="4 10" id="KW-0021">Allosteric enzyme</keyword>
<keyword evidence="9 10" id="KW-0915">Sodium</keyword>
<comment type="activity regulation">
    <text evidence="10">Allosterically activated by HslU binding.</text>
</comment>
<comment type="catalytic activity">
    <reaction evidence="10">
        <text>ATP-dependent cleavage of peptide bonds with broad specificity.</text>
        <dbReference type="EC" id="3.4.25.2"/>
    </reaction>
</comment>
<dbReference type="InterPro" id="IPR023333">
    <property type="entry name" value="Proteasome_suB-type"/>
</dbReference>
<evidence type="ECO:0000256" key="9">
    <source>
        <dbReference type="ARBA" id="ARBA00023053"/>
    </source>
</evidence>
<dbReference type="NCBIfam" id="TIGR03692">
    <property type="entry name" value="ATP_dep_HslV"/>
    <property type="match status" value="1"/>
</dbReference>
<keyword evidence="6 10" id="KW-0888">Threonine protease</keyword>
<evidence type="ECO:0000256" key="8">
    <source>
        <dbReference type="ARBA" id="ARBA00022801"/>
    </source>
</evidence>
<dbReference type="HAMAP" id="MF_00248">
    <property type="entry name" value="HslV"/>
    <property type="match status" value="1"/>
</dbReference>
<comment type="similarity">
    <text evidence="2 10">Belongs to the peptidase T1B family. HslV subfamily.</text>
</comment>
<dbReference type="NCBIfam" id="NF003964">
    <property type="entry name" value="PRK05456.1"/>
    <property type="match status" value="1"/>
</dbReference>
<evidence type="ECO:0000256" key="10">
    <source>
        <dbReference type="HAMAP-Rule" id="MF_00248"/>
    </source>
</evidence>
<protein>
    <recommendedName>
        <fullName evidence="10">ATP-dependent protease subunit HslV</fullName>
        <ecNumber evidence="10">3.4.25.2</ecNumber>
    </recommendedName>
</protein>
<evidence type="ECO:0000256" key="1">
    <source>
        <dbReference type="ARBA" id="ARBA00004496"/>
    </source>
</evidence>
<dbReference type="CDD" id="cd01913">
    <property type="entry name" value="protease_HslV"/>
    <property type="match status" value="1"/>
</dbReference>
<dbReference type="GO" id="GO:0051603">
    <property type="term" value="P:proteolysis involved in protein catabolic process"/>
    <property type="evidence" value="ECO:0007669"/>
    <property type="project" value="InterPro"/>
</dbReference>
<dbReference type="GO" id="GO:0004298">
    <property type="term" value="F:threonine-type endopeptidase activity"/>
    <property type="evidence" value="ECO:0007669"/>
    <property type="project" value="UniProtKB-KW"/>
</dbReference>